<name>A0A2S6HGW3_9GAMM</name>
<feature type="transmembrane region" description="Helical" evidence="14">
    <location>
        <begin position="47"/>
        <end position="66"/>
    </location>
</feature>
<keyword evidence="4" id="KW-0597">Phosphoprotein</keyword>
<keyword evidence="6 14" id="KW-0812">Transmembrane</keyword>
<dbReference type="InterPro" id="IPR036890">
    <property type="entry name" value="HATPase_C_sf"/>
</dbReference>
<dbReference type="Gene3D" id="6.10.250.690">
    <property type="match status" value="1"/>
</dbReference>
<feature type="domain" description="PAC" evidence="17">
    <location>
        <begin position="516"/>
        <end position="566"/>
    </location>
</feature>
<dbReference type="InterPro" id="IPR036097">
    <property type="entry name" value="HisK_dim/P_sf"/>
</dbReference>
<proteinExistence type="predicted"/>
<dbReference type="InterPro" id="IPR003661">
    <property type="entry name" value="HisK_dim/P_dom"/>
</dbReference>
<comment type="catalytic activity">
    <reaction evidence="1">
        <text>ATP + protein L-histidine = ADP + protein N-phospho-L-histidine.</text>
        <dbReference type="EC" id="2.7.13.3"/>
    </reaction>
</comment>
<dbReference type="Proteomes" id="UP000240010">
    <property type="component" value="Unassembled WGS sequence"/>
</dbReference>
<reference evidence="18 19" key="1">
    <citation type="submission" date="2018-02" db="EMBL/GenBank/DDBJ databases">
        <title>Subsurface microbial communities from deep shales in Ohio and West Virginia, USA.</title>
        <authorList>
            <person name="Wrighton K."/>
        </authorList>
    </citation>
    <scope>NUCLEOTIDE SEQUENCE [LARGE SCALE GENOMIC DNA]</scope>
    <source>
        <strain evidence="18 19">OWC-DMM</strain>
    </source>
</reference>
<evidence type="ECO:0000256" key="14">
    <source>
        <dbReference type="SAM" id="Phobius"/>
    </source>
</evidence>
<evidence type="ECO:0000256" key="5">
    <source>
        <dbReference type="ARBA" id="ARBA00022679"/>
    </source>
</evidence>
<evidence type="ECO:0000259" key="15">
    <source>
        <dbReference type="PROSITE" id="PS50109"/>
    </source>
</evidence>
<evidence type="ECO:0000256" key="9">
    <source>
        <dbReference type="ARBA" id="ARBA00022840"/>
    </source>
</evidence>
<dbReference type="CDD" id="cd00130">
    <property type="entry name" value="PAS"/>
    <property type="match status" value="1"/>
</dbReference>
<evidence type="ECO:0000256" key="1">
    <source>
        <dbReference type="ARBA" id="ARBA00000085"/>
    </source>
</evidence>
<dbReference type="InterPro" id="IPR004358">
    <property type="entry name" value="Sig_transdc_His_kin-like_C"/>
</dbReference>
<evidence type="ECO:0000259" key="16">
    <source>
        <dbReference type="PROSITE" id="PS50112"/>
    </source>
</evidence>
<dbReference type="PRINTS" id="PR00344">
    <property type="entry name" value="BCTRLSENSOR"/>
</dbReference>
<dbReference type="SUPFAM" id="SSF47384">
    <property type="entry name" value="Homodimeric domain of signal transducing histidine kinase"/>
    <property type="match status" value="1"/>
</dbReference>
<dbReference type="Pfam" id="PF13493">
    <property type="entry name" value="DUF4118"/>
    <property type="match status" value="1"/>
</dbReference>
<dbReference type="InterPro" id="IPR000700">
    <property type="entry name" value="PAS-assoc_C"/>
</dbReference>
<evidence type="ECO:0000259" key="17">
    <source>
        <dbReference type="PROSITE" id="PS50113"/>
    </source>
</evidence>
<evidence type="ECO:0000256" key="12">
    <source>
        <dbReference type="ARBA" id="ARBA00023136"/>
    </source>
</evidence>
<feature type="domain" description="PAC" evidence="17">
    <location>
        <begin position="386"/>
        <end position="438"/>
    </location>
</feature>
<dbReference type="SMART" id="SM00086">
    <property type="entry name" value="PAC"/>
    <property type="match status" value="2"/>
</dbReference>
<feature type="domain" description="Histidine kinase" evidence="15">
    <location>
        <begin position="595"/>
        <end position="809"/>
    </location>
</feature>
<dbReference type="InterPro" id="IPR001610">
    <property type="entry name" value="PAC"/>
</dbReference>
<dbReference type="NCBIfam" id="TIGR00229">
    <property type="entry name" value="sensory_box"/>
    <property type="match status" value="2"/>
</dbReference>
<dbReference type="CDD" id="cd00082">
    <property type="entry name" value="HisKA"/>
    <property type="match status" value="1"/>
</dbReference>
<evidence type="ECO:0000313" key="19">
    <source>
        <dbReference type="Proteomes" id="UP000240010"/>
    </source>
</evidence>
<comment type="subcellular location">
    <subcellularLocation>
        <location evidence="2">Membrane</location>
        <topology evidence="2">Multi-pass membrane protein</topology>
    </subcellularLocation>
</comment>
<keyword evidence="10 14" id="KW-1133">Transmembrane helix</keyword>
<evidence type="ECO:0000256" key="4">
    <source>
        <dbReference type="ARBA" id="ARBA00022553"/>
    </source>
</evidence>
<dbReference type="SUPFAM" id="SSF52172">
    <property type="entry name" value="CheY-like"/>
    <property type="match status" value="1"/>
</dbReference>
<keyword evidence="8" id="KW-0418">Kinase</keyword>
<dbReference type="InterPro" id="IPR029016">
    <property type="entry name" value="GAF-like_dom_sf"/>
</dbReference>
<dbReference type="Gene3D" id="2.10.70.100">
    <property type="match status" value="1"/>
</dbReference>
<evidence type="ECO:0000313" key="18">
    <source>
        <dbReference type="EMBL" id="PPK76719.1"/>
    </source>
</evidence>
<dbReference type="GO" id="GO:0007234">
    <property type="term" value="P:osmosensory signaling via phosphorelay pathway"/>
    <property type="evidence" value="ECO:0007669"/>
    <property type="project" value="TreeGrafter"/>
</dbReference>
<dbReference type="SMART" id="SM00065">
    <property type="entry name" value="GAF"/>
    <property type="match status" value="1"/>
</dbReference>
<gene>
    <name evidence="18" type="ORF">B0F87_103326</name>
</gene>
<feature type="transmembrane region" description="Helical" evidence="14">
    <location>
        <begin position="78"/>
        <end position="94"/>
    </location>
</feature>
<dbReference type="Gene3D" id="3.30.450.40">
    <property type="match status" value="1"/>
</dbReference>
<dbReference type="Pfam" id="PF08447">
    <property type="entry name" value="PAS_3"/>
    <property type="match status" value="1"/>
</dbReference>
<dbReference type="EMBL" id="PTIZ01000003">
    <property type="protein sequence ID" value="PPK76719.1"/>
    <property type="molecule type" value="Genomic_DNA"/>
</dbReference>
<dbReference type="InterPro" id="IPR003594">
    <property type="entry name" value="HATPase_dom"/>
</dbReference>
<dbReference type="Gene3D" id="1.20.120.620">
    <property type="entry name" value="Backbone structure of the membrane domain of e. Coli histidine kinase receptor kdpd"/>
    <property type="match status" value="1"/>
</dbReference>
<dbReference type="PROSITE" id="PS50113">
    <property type="entry name" value="PAC"/>
    <property type="match status" value="2"/>
</dbReference>
<dbReference type="InterPro" id="IPR005467">
    <property type="entry name" value="His_kinase_dom"/>
</dbReference>
<dbReference type="InterPro" id="IPR038318">
    <property type="entry name" value="KdpD_sf"/>
</dbReference>
<dbReference type="InterPro" id="IPR025201">
    <property type="entry name" value="KdpD_TM"/>
</dbReference>
<dbReference type="Pfam" id="PF13426">
    <property type="entry name" value="PAS_9"/>
    <property type="match status" value="1"/>
</dbReference>
<feature type="domain" description="PAS" evidence="16">
    <location>
        <begin position="439"/>
        <end position="513"/>
    </location>
</feature>
<evidence type="ECO:0000256" key="13">
    <source>
        <dbReference type="SAM" id="Coils"/>
    </source>
</evidence>
<dbReference type="GO" id="GO:0000156">
    <property type="term" value="F:phosphorelay response regulator activity"/>
    <property type="evidence" value="ECO:0007669"/>
    <property type="project" value="TreeGrafter"/>
</dbReference>
<protein>
    <recommendedName>
        <fullName evidence="3">histidine kinase</fullName>
        <ecNumber evidence="3">2.7.13.3</ecNumber>
    </recommendedName>
</protein>
<evidence type="ECO:0000256" key="2">
    <source>
        <dbReference type="ARBA" id="ARBA00004141"/>
    </source>
</evidence>
<organism evidence="18 19">
    <name type="scientific">Methylobacter tundripaludum</name>
    <dbReference type="NCBI Taxonomy" id="173365"/>
    <lineage>
        <taxon>Bacteria</taxon>
        <taxon>Pseudomonadati</taxon>
        <taxon>Pseudomonadota</taxon>
        <taxon>Gammaproteobacteria</taxon>
        <taxon>Methylococcales</taxon>
        <taxon>Methylococcaceae</taxon>
        <taxon>Methylobacter</taxon>
    </lineage>
</organism>
<dbReference type="InterPro" id="IPR003018">
    <property type="entry name" value="GAF"/>
</dbReference>
<dbReference type="SMART" id="SM00091">
    <property type="entry name" value="PAS"/>
    <property type="match status" value="1"/>
</dbReference>
<dbReference type="Gene3D" id="1.10.287.130">
    <property type="match status" value="1"/>
</dbReference>
<keyword evidence="13" id="KW-0175">Coiled coil</keyword>
<dbReference type="PANTHER" id="PTHR42878:SF15">
    <property type="entry name" value="BACTERIOPHYTOCHROME"/>
    <property type="match status" value="1"/>
</dbReference>
<dbReference type="Pfam" id="PF01590">
    <property type="entry name" value="GAF"/>
    <property type="match status" value="1"/>
</dbReference>
<feature type="coiled-coil region" evidence="13">
    <location>
        <begin position="557"/>
        <end position="588"/>
    </location>
</feature>
<keyword evidence="7" id="KW-0547">Nucleotide-binding</keyword>
<dbReference type="SMART" id="SM00388">
    <property type="entry name" value="HisKA"/>
    <property type="match status" value="1"/>
</dbReference>
<dbReference type="AlphaFoldDB" id="A0A2S6HGW3"/>
<dbReference type="Gene3D" id="3.30.565.10">
    <property type="entry name" value="Histidine kinase-like ATPase, C-terminal domain"/>
    <property type="match status" value="1"/>
</dbReference>
<dbReference type="Pfam" id="PF02518">
    <property type="entry name" value="HATPase_c"/>
    <property type="match status" value="1"/>
</dbReference>
<dbReference type="InterPro" id="IPR011006">
    <property type="entry name" value="CheY-like_superfamily"/>
</dbReference>
<dbReference type="FunFam" id="1.10.287.130:FF:000070">
    <property type="entry name" value="Histidine kinase sensor protein"/>
    <property type="match status" value="1"/>
</dbReference>
<dbReference type="PANTHER" id="PTHR42878">
    <property type="entry name" value="TWO-COMPONENT HISTIDINE KINASE"/>
    <property type="match status" value="1"/>
</dbReference>
<dbReference type="InterPro" id="IPR013655">
    <property type="entry name" value="PAS_fold_3"/>
</dbReference>
<evidence type="ECO:0000256" key="11">
    <source>
        <dbReference type="ARBA" id="ARBA00023012"/>
    </source>
</evidence>
<dbReference type="InterPro" id="IPR035965">
    <property type="entry name" value="PAS-like_dom_sf"/>
</dbReference>
<dbReference type="InterPro" id="IPR000014">
    <property type="entry name" value="PAS"/>
</dbReference>
<evidence type="ECO:0000256" key="3">
    <source>
        <dbReference type="ARBA" id="ARBA00012438"/>
    </source>
</evidence>
<dbReference type="SUPFAM" id="SSF55785">
    <property type="entry name" value="PYP-like sensor domain (PAS domain)"/>
    <property type="match status" value="2"/>
</dbReference>
<dbReference type="FunFam" id="3.30.565.10:FF:000006">
    <property type="entry name" value="Sensor histidine kinase WalK"/>
    <property type="match status" value="1"/>
</dbReference>
<keyword evidence="9" id="KW-0067">ATP-binding</keyword>
<dbReference type="EC" id="2.7.13.3" evidence="3"/>
<comment type="caution">
    <text evidence="18">The sequence shown here is derived from an EMBL/GenBank/DDBJ whole genome shotgun (WGS) entry which is preliminary data.</text>
</comment>
<dbReference type="SUPFAM" id="SSF55874">
    <property type="entry name" value="ATPase domain of HSP90 chaperone/DNA topoisomerase II/histidine kinase"/>
    <property type="match status" value="1"/>
</dbReference>
<evidence type="ECO:0000256" key="6">
    <source>
        <dbReference type="ARBA" id="ARBA00022692"/>
    </source>
</evidence>
<dbReference type="GO" id="GO:0005886">
    <property type="term" value="C:plasma membrane"/>
    <property type="evidence" value="ECO:0007669"/>
    <property type="project" value="UniProtKB-ARBA"/>
</dbReference>
<accession>A0A2S6HGW3</accession>
<dbReference type="RefSeq" id="WP_104428380.1">
    <property type="nucleotide sequence ID" value="NZ_PTIZ01000003.1"/>
</dbReference>
<evidence type="ECO:0000256" key="7">
    <source>
        <dbReference type="ARBA" id="ARBA00022741"/>
    </source>
</evidence>
<keyword evidence="11" id="KW-0902">Two-component regulatory system</keyword>
<keyword evidence="5" id="KW-0808">Transferase</keyword>
<dbReference type="GO" id="GO:0000155">
    <property type="term" value="F:phosphorelay sensor kinase activity"/>
    <property type="evidence" value="ECO:0007669"/>
    <property type="project" value="InterPro"/>
</dbReference>
<dbReference type="PROSITE" id="PS50112">
    <property type="entry name" value="PAS"/>
    <property type="match status" value="1"/>
</dbReference>
<dbReference type="SMART" id="SM00387">
    <property type="entry name" value="HATPase_c"/>
    <property type="match status" value="1"/>
</dbReference>
<dbReference type="InterPro" id="IPR050351">
    <property type="entry name" value="BphY/WalK/GraS-like"/>
</dbReference>
<dbReference type="GO" id="GO:0005524">
    <property type="term" value="F:ATP binding"/>
    <property type="evidence" value="ECO:0007669"/>
    <property type="project" value="UniProtKB-KW"/>
</dbReference>
<dbReference type="Pfam" id="PF00512">
    <property type="entry name" value="HisKA"/>
    <property type="match status" value="1"/>
</dbReference>
<dbReference type="Gene3D" id="3.30.450.20">
    <property type="entry name" value="PAS domain"/>
    <property type="match status" value="2"/>
</dbReference>
<evidence type="ECO:0000256" key="8">
    <source>
        <dbReference type="ARBA" id="ARBA00022777"/>
    </source>
</evidence>
<keyword evidence="12 14" id="KW-0472">Membrane</keyword>
<sequence>MNIRLVPAILLPFLALALQWVLWPWIAPFVWFLFFPTVFFCARLGGLGAGLVSTVLSIVIVWFFFIPPQLSWTMSTPSNLYSVGLFLVMGYLFSETQDRLRLFKEGAQDYLNKPFSVEELLARVGGLVFSRQRTVEELSRRAELLRRLAETVEKVAAVRDLPSLTTIILRAVRELTGADGATLILRDNGQCHYIDEDAIGPLWKGQRFPLESCVSGWTMLHAEATVIKDISVDPRILYAAYRPTFVKSLSMAPIGRENPAGALGCYWADRHVVGVEELELQQALADAMSVGLANLDLYQGMANARQDAEQFAATLEEAQHLAGIGNWIWDLKADRHTWSKEIFRIFGRDPVLPPAVYPEVQTYFTPESWVGLAAAVDKSLAEGGAYECDAEVVRPDGFHRWIIARGKATHDAGGNIIGLYGTVQDITERKRTEQALRESEERLAGIINSATDAIISVNEQQQICLFNPAAGQVFGLSAEEVIGQPLARLIPERFRGEHENNVRNFAQTGITARPMGVGEISGLRANGEEFPIEASISHTPTADGRLFTVILRDITDRKRTQEEIRRLNADLERRVDERTAELTTANRELDSFAYAVSHDLRAPLRAMSGFSQALIEDYGSQLLGEAKVYLDQIDLASRKMSELIDGLLTLSRSTRGELRHDDVDLSVLSERLLAELMQSSPERQVAIQIEAGLQAYGDARMLEAVMRNLLDNAWKYSAHAAAPGIRVYAEERDGIRRFCVADNGAGFDMAHANRLFQPFQRLHRQEEFPGIGIGLATVQRIVHRHNGNIEARGEPGKGAVFCFSLSNMPADSARGEKEV</sequence>
<dbReference type="SUPFAM" id="SSF55781">
    <property type="entry name" value="GAF domain-like"/>
    <property type="match status" value="1"/>
</dbReference>
<dbReference type="PROSITE" id="PS50109">
    <property type="entry name" value="HIS_KIN"/>
    <property type="match status" value="1"/>
</dbReference>
<evidence type="ECO:0000256" key="10">
    <source>
        <dbReference type="ARBA" id="ARBA00022989"/>
    </source>
</evidence>
<dbReference type="GO" id="GO:0030295">
    <property type="term" value="F:protein kinase activator activity"/>
    <property type="evidence" value="ECO:0007669"/>
    <property type="project" value="TreeGrafter"/>
</dbReference>